<dbReference type="InterPro" id="IPR036594">
    <property type="entry name" value="Meth_synthase_dom"/>
</dbReference>
<evidence type="ECO:0000256" key="3">
    <source>
        <dbReference type="ARBA" id="ARBA00023285"/>
    </source>
</evidence>
<proteinExistence type="inferred from homology"/>
<dbReference type="GO" id="GO:0046872">
    <property type="term" value="F:metal ion binding"/>
    <property type="evidence" value="ECO:0007669"/>
    <property type="project" value="UniProtKB-KW"/>
</dbReference>
<dbReference type="InterPro" id="IPR003759">
    <property type="entry name" value="Cbl-bd_cap"/>
</dbReference>
<name>X1SYI3_9ZZZZ</name>
<dbReference type="InterPro" id="IPR036724">
    <property type="entry name" value="Cobalamin-bd_sf"/>
</dbReference>
<dbReference type="Gene3D" id="1.10.1240.10">
    <property type="entry name" value="Methionine synthase domain"/>
    <property type="match status" value="1"/>
</dbReference>
<keyword evidence="3" id="KW-0170">Cobalt</keyword>
<evidence type="ECO:0000259" key="4">
    <source>
        <dbReference type="PROSITE" id="PS51332"/>
    </source>
</evidence>
<dbReference type="InterPro" id="IPR050554">
    <property type="entry name" value="Met_Synthase/Corrinoid"/>
</dbReference>
<evidence type="ECO:0000259" key="5">
    <source>
        <dbReference type="PROSITE" id="PS51337"/>
    </source>
</evidence>
<evidence type="ECO:0000256" key="2">
    <source>
        <dbReference type="ARBA" id="ARBA00022723"/>
    </source>
</evidence>
<comment type="caution">
    <text evidence="6">The sequence shown here is derived from an EMBL/GenBank/DDBJ whole genome shotgun (WGS) entry which is preliminary data.</text>
</comment>
<dbReference type="GO" id="GO:0050667">
    <property type="term" value="P:homocysteine metabolic process"/>
    <property type="evidence" value="ECO:0007669"/>
    <property type="project" value="TreeGrafter"/>
</dbReference>
<comment type="similarity">
    <text evidence="1">Belongs to the methylamine corrinoid protein family.</text>
</comment>
<gene>
    <name evidence="6" type="ORF">S12H4_14773</name>
</gene>
<dbReference type="Pfam" id="PF02607">
    <property type="entry name" value="B12-binding_2"/>
    <property type="match status" value="1"/>
</dbReference>
<dbReference type="PROSITE" id="PS51332">
    <property type="entry name" value="B12_BINDING"/>
    <property type="match status" value="1"/>
</dbReference>
<dbReference type="GO" id="GO:0008705">
    <property type="term" value="F:methionine synthase activity"/>
    <property type="evidence" value="ECO:0007669"/>
    <property type="project" value="TreeGrafter"/>
</dbReference>
<evidence type="ECO:0000313" key="6">
    <source>
        <dbReference type="EMBL" id="GAI84201.1"/>
    </source>
</evidence>
<feature type="domain" description="B12-binding" evidence="4">
    <location>
        <begin position="88"/>
        <end position="211"/>
    </location>
</feature>
<dbReference type="AlphaFoldDB" id="X1SYI3"/>
<protein>
    <recommendedName>
        <fullName evidence="7">B12-binding domain-containing protein</fullName>
    </recommendedName>
</protein>
<feature type="domain" description="B12-binding N-terminal" evidence="5">
    <location>
        <begin position="1"/>
        <end position="88"/>
    </location>
</feature>
<dbReference type="PANTHER" id="PTHR45833">
    <property type="entry name" value="METHIONINE SYNTHASE"/>
    <property type="match status" value="1"/>
</dbReference>
<dbReference type="PROSITE" id="PS51337">
    <property type="entry name" value="B12_BINDING_NTER"/>
    <property type="match status" value="1"/>
</dbReference>
<evidence type="ECO:0000256" key="1">
    <source>
        <dbReference type="ARBA" id="ARBA00010854"/>
    </source>
</evidence>
<organism evidence="6">
    <name type="scientific">marine sediment metagenome</name>
    <dbReference type="NCBI Taxonomy" id="412755"/>
    <lineage>
        <taxon>unclassified sequences</taxon>
        <taxon>metagenomes</taxon>
        <taxon>ecological metagenomes</taxon>
    </lineage>
</organism>
<dbReference type="GO" id="GO:0031419">
    <property type="term" value="F:cobalamin binding"/>
    <property type="evidence" value="ECO:0007669"/>
    <property type="project" value="InterPro"/>
</dbReference>
<keyword evidence="2" id="KW-0479">Metal-binding</keyword>
<dbReference type="PANTHER" id="PTHR45833:SF1">
    <property type="entry name" value="METHIONINE SYNTHASE"/>
    <property type="match status" value="1"/>
</dbReference>
<dbReference type="CDD" id="cd02070">
    <property type="entry name" value="corrinoid_protein_B12-BD"/>
    <property type="match status" value="1"/>
</dbReference>
<dbReference type="GO" id="GO:0005829">
    <property type="term" value="C:cytosol"/>
    <property type="evidence" value="ECO:0007669"/>
    <property type="project" value="TreeGrafter"/>
</dbReference>
<dbReference type="SMART" id="SM01018">
    <property type="entry name" value="B12-binding_2"/>
    <property type="match status" value="1"/>
</dbReference>
<dbReference type="SUPFAM" id="SSF47644">
    <property type="entry name" value="Methionine synthase domain"/>
    <property type="match status" value="1"/>
</dbReference>
<dbReference type="FunFam" id="3.40.50.280:FF:000003">
    <property type="entry name" value="Dimethylamine methyltransferase corrinoid protein"/>
    <property type="match status" value="1"/>
</dbReference>
<sequence length="211" mass="22144">MVDLSRISNSVADGDGVAVRELTKEALAANVPVNEILDKGLIPGLQEVGDLFEKGEYFLPELIVSGDAVSQALELLEPMFRKGNIPSKGKYLIGTVQGDVHDLGKNIVIMMLKGNGWEVTDLGVAVPSEEFCSAVDKGDFDILGMSSLLTMTMPNAAQTIEALKVAGLRDKVKVMVGGAPTTPEWADKIGADAHAKDGPTAAKVAAALIGK</sequence>
<evidence type="ECO:0008006" key="7">
    <source>
        <dbReference type="Google" id="ProtNLM"/>
    </source>
</evidence>
<reference evidence="6" key="1">
    <citation type="journal article" date="2014" name="Front. Microbiol.">
        <title>High frequency of phylogenetically diverse reductive dehalogenase-homologous genes in deep subseafloor sedimentary metagenomes.</title>
        <authorList>
            <person name="Kawai M."/>
            <person name="Futagami T."/>
            <person name="Toyoda A."/>
            <person name="Takaki Y."/>
            <person name="Nishi S."/>
            <person name="Hori S."/>
            <person name="Arai W."/>
            <person name="Tsubouchi T."/>
            <person name="Morono Y."/>
            <person name="Uchiyama I."/>
            <person name="Ito T."/>
            <person name="Fujiyama A."/>
            <person name="Inagaki F."/>
            <person name="Takami H."/>
        </authorList>
    </citation>
    <scope>NUCLEOTIDE SEQUENCE</scope>
    <source>
        <strain evidence="6">Expedition CK06-06</strain>
    </source>
</reference>
<dbReference type="EMBL" id="BARW01007058">
    <property type="protein sequence ID" value="GAI84201.1"/>
    <property type="molecule type" value="Genomic_DNA"/>
</dbReference>
<dbReference type="InterPro" id="IPR006158">
    <property type="entry name" value="Cobalamin-bd"/>
</dbReference>
<dbReference type="SUPFAM" id="SSF52242">
    <property type="entry name" value="Cobalamin (vitamin B12)-binding domain"/>
    <property type="match status" value="1"/>
</dbReference>
<dbReference type="Gene3D" id="3.40.50.280">
    <property type="entry name" value="Cobalamin-binding domain"/>
    <property type="match status" value="1"/>
</dbReference>
<dbReference type="Pfam" id="PF02310">
    <property type="entry name" value="B12-binding"/>
    <property type="match status" value="1"/>
</dbReference>
<dbReference type="GO" id="GO:0046653">
    <property type="term" value="P:tetrahydrofolate metabolic process"/>
    <property type="evidence" value="ECO:0007669"/>
    <property type="project" value="TreeGrafter"/>
</dbReference>
<accession>X1SYI3</accession>